<dbReference type="SUPFAM" id="SSF52540">
    <property type="entry name" value="P-loop containing nucleoside triphosphate hydrolases"/>
    <property type="match status" value="1"/>
</dbReference>
<keyword evidence="7" id="KW-1185">Reference proteome</keyword>
<dbReference type="Pfam" id="PF23559">
    <property type="entry name" value="WHD_DRP"/>
    <property type="match status" value="1"/>
</dbReference>
<dbReference type="PANTHER" id="PTHR36766:SF70">
    <property type="entry name" value="DISEASE RESISTANCE PROTEIN RGA4"/>
    <property type="match status" value="1"/>
</dbReference>
<dbReference type="OMA" id="WITMIER"/>
<dbReference type="SMR" id="A0A1S4DN99"/>
<dbReference type="Gene3D" id="3.40.50.300">
    <property type="entry name" value="P-loop containing nucleotide triphosphate hydrolases"/>
    <property type="match status" value="1"/>
</dbReference>
<dbReference type="InterPro" id="IPR042197">
    <property type="entry name" value="Apaf_helical"/>
</dbReference>
<dbReference type="PaxDb" id="4097-A0A1S4DN99"/>
<dbReference type="FunFam" id="1.10.10.10:FF:000322">
    <property type="entry name" value="Probable disease resistance protein At1g63360"/>
    <property type="match status" value="1"/>
</dbReference>
<keyword evidence="6" id="KW-0067">ATP-binding</keyword>
<dbReference type="InterPro" id="IPR002182">
    <property type="entry name" value="NB-ARC"/>
</dbReference>
<proteinExistence type="inferred from homology"/>
<gene>
    <name evidence="8" type="primary">LOC107831631</name>
</gene>
<keyword evidence="4" id="KW-0547">Nucleotide-binding</keyword>
<dbReference type="GO" id="GO:0005524">
    <property type="term" value="F:ATP binding"/>
    <property type="evidence" value="ECO:0007669"/>
    <property type="project" value="UniProtKB-KW"/>
</dbReference>
<sequence>MADPVIGATVQVVLEKLLSPAIEEVKSLRNYKKDLRMLTQNVSMIQFFIHDAERRQVEDQAVDKWLKRLERVAEDAENLFDEMRYESLKAEVTKIRSNPRKKFGNFFSDIAFKSKMSRKINNINEELRAINQLANTLSLQPLSGPSQQILPIRETDSIIVASDVVGREKDVAEIKDKMLNMREDIVLCTFSIVGMGGLGKTTLAKRIFNDEHIKQHFEKRVWLCLPEMLETKRFLELILESLTERKTEVQSRDIIVKKLQDELGGKKYLLVLDDLWRVDPTLWHEFADTLKGINISRGNCILVTTRRDQVASAVATHLHMLGKLAEDHCWSIFKQRAFADGEVPEEVVSLGNRVVEMCQGLPLAANALGGLLRNKGKHEWQEILDGNALVAGEGDNGENSLKKILKLSYIYLPSPHLKKCFAYFAMFPKDFEFEKDQLIQLWMAEGFLRPCQETSVMENVGNKVFQLLLQNSLLQDVKLNEHNDITHCKMHDLVHDLAGDVFVAEAKCI</sequence>
<keyword evidence="2" id="KW-0433">Leucine-rich repeat</keyword>
<dbReference type="InterPro" id="IPR041118">
    <property type="entry name" value="Rx_N"/>
</dbReference>
<dbReference type="OrthoDB" id="1291980at2759"/>
<evidence type="ECO:0000256" key="5">
    <source>
        <dbReference type="ARBA" id="ARBA00022821"/>
    </source>
</evidence>
<dbReference type="KEGG" id="nta:107831631"/>
<dbReference type="PANTHER" id="PTHR36766">
    <property type="entry name" value="PLANT BROAD-SPECTRUM MILDEW RESISTANCE PROTEIN RPW8"/>
    <property type="match status" value="1"/>
</dbReference>
<organism evidence="7 8">
    <name type="scientific">Nicotiana tabacum</name>
    <name type="common">Common tobacco</name>
    <dbReference type="NCBI Taxonomy" id="4097"/>
    <lineage>
        <taxon>Eukaryota</taxon>
        <taxon>Viridiplantae</taxon>
        <taxon>Streptophyta</taxon>
        <taxon>Embryophyta</taxon>
        <taxon>Tracheophyta</taxon>
        <taxon>Spermatophyta</taxon>
        <taxon>Magnoliopsida</taxon>
        <taxon>eudicotyledons</taxon>
        <taxon>Gunneridae</taxon>
        <taxon>Pentapetalae</taxon>
        <taxon>asterids</taxon>
        <taxon>lamiids</taxon>
        <taxon>Solanales</taxon>
        <taxon>Solanaceae</taxon>
        <taxon>Nicotianoideae</taxon>
        <taxon>Nicotianeae</taxon>
        <taxon>Nicotiana</taxon>
    </lineage>
</organism>
<dbReference type="Gene3D" id="1.10.8.430">
    <property type="entry name" value="Helical domain of apoptotic protease-activating factors"/>
    <property type="match status" value="1"/>
</dbReference>
<evidence type="ECO:0000313" key="7">
    <source>
        <dbReference type="Proteomes" id="UP000790787"/>
    </source>
</evidence>
<comment type="similarity">
    <text evidence="1">Belongs to the disease resistance NB-LRR family.</text>
</comment>
<evidence type="ECO:0000313" key="8">
    <source>
        <dbReference type="RefSeq" id="XP_016514898.2"/>
    </source>
</evidence>
<dbReference type="GO" id="GO:0006952">
    <property type="term" value="P:defense response"/>
    <property type="evidence" value="ECO:0007669"/>
    <property type="project" value="UniProtKB-KW"/>
</dbReference>
<dbReference type="PRINTS" id="PR00364">
    <property type="entry name" value="DISEASERSIST"/>
</dbReference>
<dbReference type="GeneID" id="107831631"/>
<name>A0A1S4DN99_TOBAC</name>
<reference evidence="8" key="2">
    <citation type="submission" date="2025-08" db="UniProtKB">
        <authorList>
            <consortium name="RefSeq"/>
        </authorList>
    </citation>
    <scope>IDENTIFICATION</scope>
    <source>
        <tissue evidence="8">Leaf</tissue>
    </source>
</reference>
<dbReference type="GO" id="GO:0043531">
    <property type="term" value="F:ADP binding"/>
    <property type="evidence" value="ECO:0007669"/>
    <property type="project" value="InterPro"/>
</dbReference>
<dbReference type="Gene3D" id="1.20.5.4130">
    <property type="match status" value="1"/>
</dbReference>
<dbReference type="STRING" id="4097.A0A1S4DN99"/>
<dbReference type="InterPro" id="IPR058922">
    <property type="entry name" value="WHD_DRP"/>
</dbReference>
<dbReference type="Gene3D" id="1.10.10.10">
    <property type="entry name" value="Winged helix-like DNA-binding domain superfamily/Winged helix DNA-binding domain"/>
    <property type="match status" value="1"/>
</dbReference>
<evidence type="ECO:0000256" key="1">
    <source>
        <dbReference type="ARBA" id="ARBA00008894"/>
    </source>
</evidence>
<evidence type="ECO:0000256" key="6">
    <source>
        <dbReference type="ARBA" id="ARBA00022840"/>
    </source>
</evidence>
<dbReference type="AlphaFoldDB" id="A0A1S4DN99"/>
<protein>
    <submittedName>
        <fullName evidence="8">Disease resistance protein RGA4</fullName>
    </submittedName>
</protein>
<dbReference type="RefSeq" id="XP_016514898.1">
    <property type="nucleotide sequence ID" value="XM_016659412.1"/>
</dbReference>
<dbReference type="RefSeq" id="XP_016514898.2">
    <property type="nucleotide sequence ID" value="XM_016659412.2"/>
</dbReference>
<dbReference type="InterPro" id="IPR036388">
    <property type="entry name" value="WH-like_DNA-bd_sf"/>
</dbReference>
<accession>A0A1S4DN99</accession>
<dbReference type="Pfam" id="PF18052">
    <property type="entry name" value="Rx_N"/>
    <property type="match status" value="1"/>
</dbReference>
<keyword evidence="5" id="KW-0611">Plant defense</keyword>
<evidence type="ECO:0000256" key="2">
    <source>
        <dbReference type="ARBA" id="ARBA00022614"/>
    </source>
</evidence>
<evidence type="ECO:0000256" key="3">
    <source>
        <dbReference type="ARBA" id="ARBA00022737"/>
    </source>
</evidence>
<dbReference type="Proteomes" id="UP000790787">
    <property type="component" value="Chromosome 5"/>
</dbReference>
<dbReference type="InterPro" id="IPR027417">
    <property type="entry name" value="P-loop_NTPase"/>
</dbReference>
<keyword evidence="3" id="KW-0677">Repeat</keyword>
<dbReference type="Pfam" id="PF00931">
    <property type="entry name" value="NB-ARC"/>
    <property type="match status" value="1"/>
</dbReference>
<evidence type="ECO:0000256" key="4">
    <source>
        <dbReference type="ARBA" id="ARBA00022741"/>
    </source>
</evidence>
<reference evidence="7" key="1">
    <citation type="journal article" date="2014" name="Nat. Commun.">
        <title>The tobacco genome sequence and its comparison with those of tomato and potato.</title>
        <authorList>
            <person name="Sierro N."/>
            <person name="Battey J.N."/>
            <person name="Ouadi S."/>
            <person name="Bakaher N."/>
            <person name="Bovet L."/>
            <person name="Willig A."/>
            <person name="Goepfert S."/>
            <person name="Peitsch M.C."/>
            <person name="Ivanov N.V."/>
        </authorList>
    </citation>
    <scope>NUCLEOTIDE SEQUENCE [LARGE SCALE GENOMIC DNA]</scope>
</reference>